<evidence type="ECO:0000313" key="2">
    <source>
        <dbReference type="Proteomes" id="UP001161247"/>
    </source>
</evidence>
<organism evidence="1 2">
    <name type="scientific">Oldenlandia corymbosa var. corymbosa</name>
    <dbReference type="NCBI Taxonomy" id="529605"/>
    <lineage>
        <taxon>Eukaryota</taxon>
        <taxon>Viridiplantae</taxon>
        <taxon>Streptophyta</taxon>
        <taxon>Embryophyta</taxon>
        <taxon>Tracheophyta</taxon>
        <taxon>Spermatophyta</taxon>
        <taxon>Magnoliopsida</taxon>
        <taxon>eudicotyledons</taxon>
        <taxon>Gunneridae</taxon>
        <taxon>Pentapetalae</taxon>
        <taxon>asterids</taxon>
        <taxon>lamiids</taxon>
        <taxon>Gentianales</taxon>
        <taxon>Rubiaceae</taxon>
        <taxon>Rubioideae</taxon>
        <taxon>Spermacoceae</taxon>
        <taxon>Hedyotis-Oldenlandia complex</taxon>
        <taxon>Oldenlandia</taxon>
    </lineage>
</organism>
<dbReference type="PANTHER" id="PTHR47481">
    <property type="match status" value="1"/>
</dbReference>
<keyword evidence="2" id="KW-1185">Reference proteome</keyword>
<proteinExistence type="predicted"/>
<gene>
    <name evidence="1" type="ORF">OLC1_LOCUS16367</name>
</gene>
<dbReference type="AlphaFoldDB" id="A0AAV1DNB7"/>
<dbReference type="EMBL" id="OX459123">
    <property type="protein sequence ID" value="CAI9108257.1"/>
    <property type="molecule type" value="Genomic_DNA"/>
</dbReference>
<dbReference type="Proteomes" id="UP001161247">
    <property type="component" value="Chromosome 6"/>
</dbReference>
<protein>
    <submittedName>
        <fullName evidence="1">OLC1v1007820C1</fullName>
    </submittedName>
</protein>
<accession>A0AAV1DNB7</accession>
<name>A0AAV1DNB7_OLDCO</name>
<evidence type="ECO:0000313" key="1">
    <source>
        <dbReference type="EMBL" id="CAI9108257.1"/>
    </source>
</evidence>
<sequence length="442" mass="50331">MSPKMLSCSERIDKLMHDIEKKNASYFSQEDYYHSNTSVYQLPPPQPTLRKLAARQPTLRELAARQPTLRELAALQSSPCQPSLRQLGSSYQQPPTQLQLSVREAALRDFQSEKGQQLIEEVNQYKMSVGLPEYDPIGNLLKLNKNEKISEDDSLVQSPHPPSQTELECEELEENEMITSLDITTFPDSSVSKEGFEVDTYGEVVHSIRDSVDDVKVDSMKDQGEDQWYKIEFEKEDVVVLEYKFIFSHGKENHYKRFIVAAEHGFFWYRDGTSNKRADTLSKLASSNFANLSHKVLVEMLPEPSIHPKVSLAITEDKDTWMTSFIRFLKNGMLPDSKQEAQALKLKAVKYTLKDGKAEFYHCEKGDLSMSAFLDRLKELYACLVSIGDSITYRDVVMQVVMGLGPEYNAATSQISAQKPLSTFDECLSRLLLEEAKLAKQH</sequence>
<dbReference type="PANTHER" id="PTHR47481:SF29">
    <property type="entry name" value="RETROTRANSPOSON GAG DOMAIN-CONTAINING PROTEIN"/>
    <property type="match status" value="1"/>
</dbReference>
<reference evidence="1" key="1">
    <citation type="submission" date="2023-03" db="EMBL/GenBank/DDBJ databases">
        <authorList>
            <person name="Julca I."/>
        </authorList>
    </citation>
    <scope>NUCLEOTIDE SEQUENCE</scope>
</reference>